<dbReference type="InterPro" id="IPR011989">
    <property type="entry name" value="ARM-like"/>
</dbReference>
<dbReference type="Proteomes" id="UP000054324">
    <property type="component" value="Unassembled WGS sequence"/>
</dbReference>
<dbReference type="Pfam" id="PF02151">
    <property type="entry name" value="UVR"/>
    <property type="match status" value="1"/>
</dbReference>
<dbReference type="OrthoDB" id="66599at2759"/>
<dbReference type="STRING" id="6198.A0A074Z1W0"/>
<dbReference type="PANTHER" id="PTHR13371:SF0">
    <property type="entry name" value="CENTROSOMAL PROTEIN OF 104 KDA"/>
    <property type="match status" value="1"/>
</dbReference>
<feature type="domain" description="UVR" evidence="2">
    <location>
        <begin position="59"/>
        <end position="94"/>
    </location>
</feature>
<evidence type="ECO:0000259" key="2">
    <source>
        <dbReference type="PROSITE" id="PS50151"/>
    </source>
</evidence>
<proteinExistence type="predicted"/>
<feature type="compositionally biased region" description="Basic residues" evidence="1">
    <location>
        <begin position="685"/>
        <end position="694"/>
    </location>
</feature>
<reference evidence="3 4" key="1">
    <citation type="submission" date="2013-11" db="EMBL/GenBank/DDBJ databases">
        <title>Opisthorchis viverrini - life in the bile duct.</title>
        <authorList>
            <person name="Young N.D."/>
            <person name="Nagarajan N."/>
            <person name="Lin S.J."/>
            <person name="Korhonen P.K."/>
            <person name="Jex A.R."/>
            <person name="Hall R.S."/>
            <person name="Safavi-Hemami H."/>
            <person name="Kaewkong W."/>
            <person name="Bertrand D."/>
            <person name="Gao S."/>
            <person name="Seet Q."/>
            <person name="Wongkham S."/>
            <person name="Teh B.T."/>
            <person name="Wongkham C."/>
            <person name="Intapan P.M."/>
            <person name="Maleewong W."/>
            <person name="Yang X."/>
            <person name="Hu M."/>
            <person name="Wang Z."/>
            <person name="Hofmann A."/>
            <person name="Sternberg P.W."/>
            <person name="Tan P."/>
            <person name="Wang J."/>
            <person name="Gasser R.B."/>
        </authorList>
    </citation>
    <scope>NUCLEOTIDE SEQUENCE [LARGE SCALE GENOMIC DNA]</scope>
</reference>
<dbReference type="PANTHER" id="PTHR13371">
    <property type="entry name" value="GLYCINE-, GLUTAMATE-, THIENYLCYCLOHEXYLPIPERIDINE-BINDING PROTEIN"/>
    <property type="match status" value="1"/>
</dbReference>
<evidence type="ECO:0000256" key="1">
    <source>
        <dbReference type="SAM" id="MobiDB-lite"/>
    </source>
</evidence>
<keyword evidence="4" id="KW-1185">Reference proteome</keyword>
<dbReference type="RefSeq" id="XP_009175222.1">
    <property type="nucleotide sequence ID" value="XM_009176958.1"/>
</dbReference>
<protein>
    <recommendedName>
        <fullName evidence="2">UVR domain-containing protein</fullName>
    </recommendedName>
</protein>
<dbReference type="GO" id="GO:0005929">
    <property type="term" value="C:cilium"/>
    <property type="evidence" value="ECO:0007669"/>
    <property type="project" value="TreeGrafter"/>
</dbReference>
<dbReference type="KEGG" id="ovi:T265_10556"/>
<feature type="region of interest" description="Disordered" evidence="1">
    <location>
        <begin position="616"/>
        <end position="722"/>
    </location>
</feature>
<dbReference type="Gene3D" id="1.25.10.10">
    <property type="entry name" value="Leucine-rich Repeat Variant"/>
    <property type="match status" value="1"/>
</dbReference>
<accession>A0A074Z1W0</accession>
<dbReference type="GeneID" id="20324724"/>
<dbReference type="InterPro" id="IPR001943">
    <property type="entry name" value="UVR_dom"/>
</dbReference>
<dbReference type="InterPro" id="IPR052607">
    <property type="entry name" value="CEP104-like"/>
</dbReference>
<evidence type="ECO:0000313" key="4">
    <source>
        <dbReference type="Proteomes" id="UP000054324"/>
    </source>
</evidence>
<dbReference type="PROSITE" id="PS50151">
    <property type="entry name" value="UVR"/>
    <property type="match status" value="1"/>
</dbReference>
<gene>
    <name evidence="3" type="ORF">T265_10556</name>
</gene>
<dbReference type="InterPro" id="IPR048738">
    <property type="entry name" value="CEP104_Znf"/>
</dbReference>
<name>A0A074Z1W0_OPIVI</name>
<feature type="compositionally biased region" description="Basic and acidic residues" evidence="1">
    <location>
        <begin position="632"/>
        <end position="645"/>
    </location>
</feature>
<dbReference type="Pfam" id="PF21039">
    <property type="entry name" value="CEP104_ZnF"/>
    <property type="match status" value="1"/>
</dbReference>
<organism evidence="3 4">
    <name type="scientific">Opisthorchis viverrini</name>
    <name type="common">Southeast Asian liver fluke</name>
    <dbReference type="NCBI Taxonomy" id="6198"/>
    <lineage>
        <taxon>Eukaryota</taxon>
        <taxon>Metazoa</taxon>
        <taxon>Spiralia</taxon>
        <taxon>Lophotrochozoa</taxon>
        <taxon>Platyhelminthes</taxon>
        <taxon>Trematoda</taxon>
        <taxon>Digenea</taxon>
        <taxon>Opisthorchiida</taxon>
        <taxon>Opisthorchiata</taxon>
        <taxon>Opisthorchiidae</taxon>
        <taxon>Opisthorchis</taxon>
    </lineage>
</organism>
<dbReference type="Pfam" id="PF21040">
    <property type="entry name" value="CEP104-like_TOG"/>
    <property type="match status" value="1"/>
</dbReference>
<dbReference type="AlphaFoldDB" id="A0A074Z1W0"/>
<evidence type="ECO:0000313" key="3">
    <source>
        <dbReference type="EMBL" id="KER21031.1"/>
    </source>
</evidence>
<sequence>MLTIIERRDMYGLVNLIGGFTGDPSEIDPDAFNMNAYRYDFIPPTEDLAFDIYQDPEVANIIRRLEKLKQTAVLQERFDRAQKIRDSIGMLQQVGERLGRLNLEKQEAIEVENYERAKLKKFQIDELRSTMFEDLDLMNLLADIPSEADFSEPQVIGRILQRYAYLRGKREVLRNLSHSTLQPLTIQRCNLPPSSHISTAGRPAHVRLSTLDAVINPSKEDLDHSIRHSDVKTEEQHICRCPPADPDERPLPALRISPQNNSAAVESYPSDHVCCEAHPDESPEPEPPCMHMPVTEHLPTVDEAQELREMEELQELHAKKVVEKRPFEVLTQGPTPAEVPEGPEQLSENARRQASVAIDVVGLDLVTKALSKCWSFREQALVELEKRVTAPKLPPPVSAPDMIDPDPRAELRSTTFLLKRALQDQVLSIFRLATYFIKGTIVDFADRYSILRVELHYALDKLIPILFQRIGDTSARIREVAKSQILSMAQWPQLRHNATFWNELLRPFSSVTLDRLALSRMELVTELYAARGLDSHGPEHTHGFTLDAVAAFTAKALTHRSKEVREVAENLMVALYRSENRAVIRHAMPPEDINAHRHPLYRRLFGKFERIDEKYLPSEVPSGASPQRTPKGRKEPDVHQVEVKQLRSIMSNRGKKSVPSKPSNQRPHTPETAVKPATRFSPQKSTKRGRKKVKSPPSRPDSRSNKSKSRERTSPLPPQSAQLVTEAELLLNLDKTCIFCGEQNDSFTEEGLDLHYWSDCPMLHRCPDCKQVVEIASMTDHLLNECEAAPPGHYTRCDVCSEAVPEPELRTHACLPSTRNGLRCPLCHSDLPAPGSTDLVPGGPEDIWKSHLLGLDQANMPVCSKNPRRKTKLKKAIHLGSHVYHSPQRSDGKNRKGKCNNLYFTRLLLRLTDADKMKTGIPRPTNPIHIR</sequence>
<dbReference type="EMBL" id="KL597001">
    <property type="protein sequence ID" value="KER21031.1"/>
    <property type="molecule type" value="Genomic_DNA"/>
</dbReference>
<feature type="compositionally biased region" description="Basic and acidic residues" evidence="1">
    <location>
        <begin position="700"/>
        <end position="713"/>
    </location>
</feature>
<dbReference type="CTD" id="20324724"/>